<keyword evidence="1" id="KW-0812">Transmembrane</keyword>
<evidence type="ECO:0000256" key="1">
    <source>
        <dbReference type="SAM" id="Phobius"/>
    </source>
</evidence>
<feature type="transmembrane region" description="Helical" evidence="1">
    <location>
        <begin position="37"/>
        <end position="59"/>
    </location>
</feature>
<keyword evidence="1" id="KW-0472">Membrane</keyword>
<sequence length="184" mass="20226">MAQPGEQPMAQTQEERNEKIAETLAANQSKGALVEKVVFAGIPILFSCVVYLMTALSNANTEIITLKSKVAVVVNADNKAIPPQGTTIDMAQIREHLAEKIEKVEREAALSRAAMTLDREKQISGLNQQRLEMTADAAQARAAIRAESAMSLANLRESISERLNLLDKRLSLFDIQLQQLKQAK</sequence>
<keyword evidence="1" id="KW-1133">Transmembrane helix</keyword>
<reference evidence="2" key="1">
    <citation type="submission" date="2020-04" db="EMBL/GenBank/DDBJ databases">
        <authorList>
            <person name="Chiriac C."/>
            <person name="Salcher M."/>
            <person name="Ghai R."/>
            <person name="Kavagutti S V."/>
        </authorList>
    </citation>
    <scope>NUCLEOTIDE SEQUENCE</scope>
</reference>
<name>A0A6J5KPA7_9CAUD</name>
<evidence type="ECO:0000313" key="2">
    <source>
        <dbReference type="EMBL" id="CAB4122992.1"/>
    </source>
</evidence>
<protein>
    <submittedName>
        <fullName evidence="2">Uncharacterized protein</fullName>
    </submittedName>
</protein>
<proteinExistence type="predicted"/>
<accession>A0A6J5KPA7</accession>
<gene>
    <name evidence="2" type="ORF">UFOVP29_151</name>
</gene>
<dbReference type="EMBL" id="LR796167">
    <property type="protein sequence ID" value="CAB4122992.1"/>
    <property type="molecule type" value="Genomic_DNA"/>
</dbReference>
<organism evidence="2">
    <name type="scientific">uncultured Caudovirales phage</name>
    <dbReference type="NCBI Taxonomy" id="2100421"/>
    <lineage>
        <taxon>Viruses</taxon>
        <taxon>Duplodnaviria</taxon>
        <taxon>Heunggongvirae</taxon>
        <taxon>Uroviricota</taxon>
        <taxon>Caudoviricetes</taxon>
        <taxon>Peduoviridae</taxon>
        <taxon>Maltschvirus</taxon>
        <taxon>Maltschvirus maltsch</taxon>
    </lineage>
</organism>